<dbReference type="HAMAP" id="MF_00669">
    <property type="entry name" value="SspI"/>
    <property type="match status" value="1"/>
</dbReference>
<dbReference type="InterPro" id="IPR017525">
    <property type="entry name" value="SspI"/>
</dbReference>
<dbReference type="GO" id="GO:0030436">
    <property type="term" value="P:asexual sporulation"/>
    <property type="evidence" value="ECO:0007669"/>
    <property type="project" value="UniProtKB-UniRule"/>
</dbReference>
<reference evidence="3 4" key="1">
    <citation type="submission" date="2016-12" db="EMBL/GenBank/DDBJ databases">
        <title>Domibacillus sp. SAOS 44 whole genome sequencing.</title>
        <authorList>
            <person name="Verma A."/>
            <person name="Krishnamurthi S."/>
        </authorList>
    </citation>
    <scope>NUCLEOTIDE SEQUENCE [LARGE SCALE GENOMIC DNA]</scope>
    <source>
        <strain evidence="3 4">SAOS 44</strain>
    </source>
</reference>
<dbReference type="RefSeq" id="WP_073710300.1">
    <property type="nucleotide sequence ID" value="NZ_MRWQ01000001.1"/>
</dbReference>
<name>A0A1Q5P7Z3_9BACI</name>
<proteinExistence type="evidence at transcript level"/>
<evidence type="ECO:0000256" key="1">
    <source>
        <dbReference type="ARBA" id="ARBA00022969"/>
    </source>
</evidence>
<dbReference type="STRING" id="1714354.BLL40_02445"/>
<organism evidence="3 4">
    <name type="scientific">Domibacillus mangrovi</name>
    <dbReference type="NCBI Taxonomy" id="1714354"/>
    <lineage>
        <taxon>Bacteria</taxon>
        <taxon>Bacillati</taxon>
        <taxon>Bacillota</taxon>
        <taxon>Bacilli</taxon>
        <taxon>Bacillales</taxon>
        <taxon>Bacillaceae</taxon>
        <taxon>Domibacillus</taxon>
    </lineage>
</organism>
<dbReference type="Pfam" id="PF14098">
    <property type="entry name" value="SSPI"/>
    <property type="match status" value="1"/>
</dbReference>
<evidence type="ECO:0000256" key="2">
    <source>
        <dbReference type="HAMAP-Rule" id="MF_00669"/>
    </source>
</evidence>
<protein>
    <recommendedName>
        <fullName evidence="2">Small, acid-soluble spore protein I</fullName>
        <shortName evidence="2">SASP I</shortName>
    </recommendedName>
</protein>
<keyword evidence="1 2" id="KW-0749">Sporulation</keyword>
<dbReference type="GO" id="GO:0030435">
    <property type="term" value="P:sporulation resulting in formation of a cellular spore"/>
    <property type="evidence" value="ECO:0007669"/>
    <property type="project" value="UniProtKB-KW"/>
</dbReference>
<gene>
    <name evidence="2" type="primary">sspI</name>
    <name evidence="3" type="ORF">BLL40_02445</name>
</gene>
<dbReference type="OrthoDB" id="2453696at2"/>
<dbReference type="NCBIfam" id="TIGR03092">
    <property type="entry name" value="SASP_sspI"/>
    <property type="match status" value="1"/>
</dbReference>
<keyword evidence="4" id="KW-1185">Reference proteome</keyword>
<comment type="similarity">
    <text evidence="2">Belongs to the SspI family.</text>
</comment>
<comment type="caution">
    <text evidence="3">The sequence shown here is derived from an EMBL/GenBank/DDBJ whole genome shotgun (WGS) entry which is preliminary data.</text>
</comment>
<accession>A0A1Q5P7Z3</accession>
<evidence type="ECO:0000313" key="3">
    <source>
        <dbReference type="EMBL" id="OKL38298.1"/>
    </source>
</evidence>
<comment type="subcellular location">
    <subcellularLocation>
        <location evidence="2">Spore core</location>
    </subcellularLocation>
</comment>
<comment type="induction">
    <text evidence="2">Expressed only in the forespore compartment of sporulating cells.</text>
</comment>
<evidence type="ECO:0000313" key="4">
    <source>
        <dbReference type="Proteomes" id="UP000186524"/>
    </source>
</evidence>
<dbReference type="Proteomes" id="UP000186524">
    <property type="component" value="Unassembled WGS sequence"/>
</dbReference>
<dbReference type="AlphaFoldDB" id="A0A1Q5P7Z3"/>
<sequence length="67" mass="7469">MNLRNAIIQNLHGQNENQLSATIQDAVAQGEEKTLPGLGVMFELFWKNSQNDEKQVVLQKMASALQS</sequence>
<dbReference type="EMBL" id="MRWQ01000001">
    <property type="protein sequence ID" value="OKL38298.1"/>
    <property type="molecule type" value="Genomic_DNA"/>
</dbReference>